<dbReference type="Proteomes" id="UP000598146">
    <property type="component" value="Unassembled WGS sequence"/>
</dbReference>
<dbReference type="Gene3D" id="3.30.565.10">
    <property type="entry name" value="Histidine kinase-like ATPase, C-terminal domain"/>
    <property type="match status" value="1"/>
</dbReference>
<evidence type="ECO:0000256" key="1">
    <source>
        <dbReference type="ARBA" id="ARBA00022527"/>
    </source>
</evidence>
<dbReference type="EMBL" id="JADQTO010000026">
    <property type="protein sequence ID" value="MBG0567283.1"/>
    <property type="molecule type" value="Genomic_DNA"/>
</dbReference>
<dbReference type="PANTHER" id="PTHR35526">
    <property type="entry name" value="ANTI-SIGMA-F FACTOR RSBW-RELATED"/>
    <property type="match status" value="1"/>
</dbReference>
<dbReference type="Pfam" id="PF13581">
    <property type="entry name" value="HATPase_c_2"/>
    <property type="match status" value="1"/>
</dbReference>
<protein>
    <submittedName>
        <fullName evidence="3">ATP-binding protein</fullName>
    </submittedName>
</protein>
<sequence length="268" mass="28699">MRSPYLFDRFEDGEDEGVSVTLDIESSTVTLAVHGLWGRTRQRDVYVAIRKCLSEHPNSLVIDLESLRDPHAASVSTWLMARRLSANLNPPVRVLICVPQGTALAARLDRMGAPRFLPTFPSAAQAHAAASEPSPPADRIRLRLTPAADAAARARAAVTDACTAWHLPELADRARLVVSELVVNAVDHAGTPITVVIARRGTAIQVMVRDSGPALPHRFGVSEAPPGQIPVSGLGLVAVHAAATAWGAMPTHDGKAVWATIRPRTARR</sequence>
<keyword evidence="3" id="KW-0547">Nucleotide-binding</keyword>
<dbReference type="PANTHER" id="PTHR35526:SF3">
    <property type="entry name" value="ANTI-SIGMA-F FACTOR RSBW"/>
    <property type="match status" value="1"/>
</dbReference>
<evidence type="ECO:0000313" key="4">
    <source>
        <dbReference type="Proteomes" id="UP000598146"/>
    </source>
</evidence>
<dbReference type="RefSeq" id="WP_196419057.1">
    <property type="nucleotide sequence ID" value="NZ_JADQTO010000026.1"/>
</dbReference>
<dbReference type="GO" id="GO:0004674">
    <property type="term" value="F:protein serine/threonine kinase activity"/>
    <property type="evidence" value="ECO:0007669"/>
    <property type="project" value="UniProtKB-KW"/>
</dbReference>
<evidence type="ECO:0000313" key="3">
    <source>
        <dbReference type="EMBL" id="MBG0567283.1"/>
    </source>
</evidence>
<keyword evidence="4" id="KW-1185">Reference proteome</keyword>
<keyword evidence="3" id="KW-0067">ATP-binding</keyword>
<proteinExistence type="predicted"/>
<reference evidence="3" key="1">
    <citation type="submission" date="2020-11" db="EMBL/GenBank/DDBJ databases">
        <title>Isolation and identification of active actinomycetes.</title>
        <authorList>
            <person name="Sun X."/>
        </authorList>
    </citation>
    <scope>NUCLEOTIDE SEQUENCE</scope>
    <source>
        <strain evidence="3">NEAU-A11</strain>
    </source>
</reference>
<accession>A0A931G0Y2</accession>
<keyword evidence="1" id="KW-0723">Serine/threonine-protein kinase</keyword>
<name>A0A931G0Y2_9ACTN</name>
<feature type="domain" description="Histidine kinase/HSP90-like ATPase" evidence="2">
    <location>
        <begin position="147"/>
        <end position="258"/>
    </location>
</feature>
<dbReference type="InterPro" id="IPR036890">
    <property type="entry name" value="HATPase_C_sf"/>
</dbReference>
<dbReference type="AlphaFoldDB" id="A0A931G0Y2"/>
<dbReference type="InterPro" id="IPR003594">
    <property type="entry name" value="HATPase_dom"/>
</dbReference>
<keyword evidence="1" id="KW-0808">Transferase</keyword>
<dbReference type="SUPFAM" id="SSF55874">
    <property type="entry name" value="ATPase domain of HSP90 chaperone/DNA topoisomerase II/histidine kinase"/>
    <property type="match status" value="1"/>
</dbReference>
<comment type="caution">
    <text evidence="3">The sequence shown here is derived from an EMBL/GenBank/DDBJ whole genome shotgun (WGS) entry which is preliminary data.</text>
</comment>
<keyword evidence="1" id="KW-0418">Kinase</keyword>
<dbReference type="InterPro" id="IPR050267">
    <property type="entry name" value="Anti-sigma-factor_SerPK"/>
</dbReference>
<organism evidence="3 4">
    <name type="scientific">Actinoplanes aureus</name>
    <dbReference type="NCBI Taxonomy" id="2792083"/>
    <lineage>
        <taxon>Bacteria</taxon>
        <taxon>Bacillati</taxon>
        <taxon>Actinomycetota</taxon>
        <taxon>Actinomycetes</taxon>
        <taxon>Micromonosporales</taxon>
        <taxon>Micromonosporaceae</taxon>
        <taxon>Actinoplanes</taxon>
    </lineage>
</organism>
<dbReference type="GO" id="GO:0005524">
    <property type="term" value="F:ATP binding"/>
    <property type="evidence" value="ECO:0007669"/>
    <property type="project" value="UniProtKB-KW"/>
</dbReference>
<gene>
    <name evidence="3" type="ORF">I4J89_38125</name>
</gene>
<dbReference type="CDD" id="cd16936">
    <property type="entry name" value="HATPase_RsbW-like"/>
    <property type="match status" value="1"/>
</dbReference>
<evidence type="ECO:0000259" key="2">
    <source>
        <dbReference type="Pfam" id="PF13581"/>
    </source>
</evidence>